<evidence type="ECO:0000313" key="4">
    <source>
        <dbReference type="Proteomes" id="UP001610335"/>
    </source>
</evidence>
<sequence>MAPEEKCSFIQEARGLQSAVCVAGMPTPTVKRFWKEMLGGRPLNVAYGCTEIGGVLATPLGISLIEEASLKSVVPGLTDAESCGQTTASDEVLAALSLILTTKPQVFLVLDGIDECPDYEHLLELLREICTISSTKVLLLGRPIVELPVQFPHLSLYLDHSWNLPDIKLSIYPELRSLQDRRLIPASLDVEGSDRHSCPSSRRNVFVGVAHDLVT</sequence>
<dbReference type="Pfam" id="PF24883">
    <property type="entry name" value="NPHP3_N"/>
    <property type="match status" value="1"/>
</dbReference>
<dbReference type="EMBL" id="JBFXLS010000009">
    <property type="protein sequence ID" value="KAL2831526.1"/>
    <property type="molecule type" value="Genomic_DNA"/>
</dbReference>
<evidence type="ECO:0000313" key="3">
    <source>
        <dbReference type="EMBL" id="KAL2831526.1"/>
    </source>
</evidence>
<accession>A0ABR4IUS1</accession>
<keyword evidence="4" id="KW-1185">Reference proteome</keyword>
<keyword evidence="1" id="KW-0677">Repeat</keyword>
<organism evidence="3 4">
    <name type="scientific">Aspergillus cavernicola</name>
    <dbReference type="NCBI Taxonomy" id="176166"/>
    <lineage>
        <taxon>Eukaryota</taxon>
        <taxon>Fungi</taxon>
        <taxon>Dikarya</taxon>
        <taxon>Ascomycota</taxon>
        <taxon>Pezizomycotina</taxon>
        <taxon>Eurotiomycetes</taxon>
        <taxon>Eurotiomycetidae</taxon>
        <taxon>Eurotiales</taxon>
        <taxon>Aspergillaceae</taxon>
        <taxon>Aspergillus</taxon>
        <taxon>Aspergillus subgen. Nidulantes</taxon>
    </lineage>
</organism>
<dbReference type="InterPro" id="IPR056884">
    <property type="entry name" value="NPHP3-like_N"/>
</dbReference>
<evidence type="ECO:0000256" key="1">
    <source>
        <dbReference type="ARBA" id="ARBA00022737"/>
    </source>
</evidence>
<reference evidence="3 4" key="1">
    <citation type="submission" date="2024-07" db="EMBL/GenBank/DDBJ databases">
        <title>Section-level genome sequencing and comparative genomics of Aspergillus sections Usti and Cavernicolus.</title>
        <authorList>
            <consortium name="Lawrence Berkeley National Laboratory"/>
            <person name="Nybo J.L."/>
            <person name="Vesth T.C."/>
            <person name="Theobald S."/>
            <person name="Frisvad J.C."/>
            <person name="Larsen T.O."/>
            <person name="Kjaerboelling I."/>
            <person name="Rothschild-Mancinelli K."/>
            <person name="Lyhne E.K."/>
            <person name="Kogle M.E."/>
            <person name="Barry K."/>
            <person name="Clum A."/>
            <person name="Na H."/>
            <person name="Ledsgaard L."/>
            <person name="Lin J."/>
            <person name="Lipzen A."/>
            <person name="Kuo A."/>
            <person name="Riley R."/>
            <person name="Mondo S."/>
            <person name="LaButti K."/>
            <person name="Haridas S."/>
            <person name="Pangalinan J."/>
            <person name="Salamov A.A."/>
            <person name="Simmons B.A."/>
            <person name="Magnuson J.K."/>
            <person name="Chen J."/>
            <person name="Drula E."/>
            <person name="Henrissat B."/>
            <person name="Wiebenga A."/>
            <person name="Lubbers R.J."/>
            <person name="Gomes A.C."/>
            <person name="Makela M.R."/>
            <person name="Stajich J."/>
            <person name="Grigoriev I.V."/>
            <person name="Mortensen U.H."/>
            <person name="De vries R.P."/>
            <person name="Baker S.E."/>
            <person name="Andersen M.R."/>
        </authorList>
    </citation>
    <scope>NUCLEOTIDE SEQUENCE [LARGE SCALE GENOMIC DNA]</scope>
    <source>
        <strain evidence="3 4">CBS 600.67</strain>
    </source>
</reference>
<feature type="domain" description="Nephrocystin 3-like N-terminal" evidence="2">
    <location>
        <begin position="85"/>
        <end position="140"/>
    </location>
</feature>
<gene>
    <name evidence="3" type="ORF">BDW59DRAFT_157952</name>
</gene>
<proteinExistence type="predicted"/>
<protein>
    <recommendedName>
        <fullName evidence="2">Nephrocystin 3-like N-terminal domain-containing protein</fullName>
    </recommendedName>
</protein>
<name>A0ABR4IUS1_9EURO</name>
<dbReference type="Proteomes" id="UP001610335">
    <property type="component" value="Unassembled WGS sequence"/>
</dbReference>
<dbReference type="PANTHER" id="PTHR10039">
    <property type="entry name" value="AMELOGENIN"/>
    <property type="match status" value="1"/>
</dbReference>
<evidence type="ECO:0000259" key="2">
    <source>
        <dbReference type="Pfam" id="PF24883"/>
    </source>
</evidence>
<comment type="caution">
    <text evidence="3">The sequence shown here is derived from an EMBL/GenBank/DDBJ whole genome shotgun (WGS) entry which is preliminary data.</text>
</comment>